<sequence length="165" mass="18677">MLPLLKVYYPNGKDIVNQTLKHGKGSLVVMCNLNRSDGNPDGFLKNWRYCLLLDQSKASKFFRQATILGFFSPIAWRIKHISPNPATNPTSVFDALLICFSRFARDLEKLFGVADCSGYTVSKLSRISLSTELVECECSVDGNCTFITAVLYLKRYPRPNKNKRQ</sequence>
<dbReference type="EMBL" id="BPLR01001244">
    <property type="protein sequence ID" value="GIZ01040.1"/>
    <property type="molecule type" value="Genomic_DNA"/>
</dbReference>
<organism evidence="1 2">
    <name type="scientific">Caerostris extrusa</name>
    <name type="common">Bark spider</name>
    <name type="synonym">Caerostris bankana</name>
    <dbReference type="NCBI Taxonomy" id="172846"/>
    <lineage>
        <taxon>Eukaryota</taxon>
        <taxon>Metazoa</taxon>
        <taxon>Ecdysozoa</taxon>
        <taxon>Arthropoda</taxon>
        <taxon>Chelicerata</taxon>
        <taxon>Arachnida</taxon>
        <taxon>Araneae</taxon>
        <taxon>Araneomorphae</taxon>
        <taxon>Entelegynae</taxon>
        <taxon>Araneoidea</taxon>
        <taxon>Araneidae</taxon>
        <taxon>Caerostris</taxon>
    </lineage>
</organism>
<gene>
    <name evidence="1" type="ORF">CEXT_509541</name>
</gene>
<proteinExistence type="predicted"/>
<dbReference type="AlphaFoldDB" id="A0AAV4Y3L9"/>
<keyword evidence="2" id="KW-1185">Reference proteome</keyword>
<name>A0AAV4Y3L9_CAEEX</name>
<protein>
    <recommendedName>
        <fullName evidence="3">LAGLIDADG homing endonuclease</fullName>
    </recommendedName>
</protein>
<dbReference type="Proteomes" id="UP001054945">
    <property type="component" value="Unassembled WGS sequence"/>
</dbReference>
<reference evidence="1 2" key="1">
    <citation type="submission" date="2021-06" db="EMBL/GenBank/DDBJ databases">
        <title>Caerostris extrusa draft genome.</title>
        <authorList>
            <person name="Kono N."/>
            <person name="Arakawa K."/>
        </authorList>
    </citation>
    <scope>NUCLEOTIDE SEQUENCE [LARGE SCALE GENOMIC DNA]</scope>
</reference>
<evidence type="ECO:0008006" key="3">
    <source>
        <dbReference type="Google" id="ProtNLM"/>
    </source>
</evidence>
<accession>A0AAV4Y3L9</accession>
<evidence type="ECO:0000313" key="1">
    <source>
        <dbReference type="EMBL" id="GIZ01040.1"/>
    </source>
</evidence>
<comment type="caution">
    <text evidence="1">The sequence shown here is derived from an EMBL/GenBank/DDBJ whole genome shotgun (WGS) entry which is preliminary data.</text>
</comment>
<evidence type="ECO:0000313" key="2">
    <source>
        <dbReference type="Proteomes" id="UP001054945"/>
    </source>
</evidence>